<dbReference type="Proteomes" id="UP000431451">
    <property type="component" value="Unassembled WGS sequence"/>
</dbReference>
<dbReference type="Proteomes" id="UP000789738">
    <property type="component" value="Unassembled WGS sequence"/>
</dbReference>
<evidence type="ECO:0000259" key="1">
    <source>
        <dbReference type="PROSITE" id="PS50930"/>
    </source>
</evidence>
<organism evidence="3 4">
    <name type="scientific">Clostridium neonatale</name>
    <dbReference type="NCBI Taxonomy" id="137838"/>
    <lineage>
        <taxon>Bacteria</taxon>
        <taxon>Bacillati</taxon>
        <taxon>Bacillota</taxon>
        <taxon>Clostridia</taxon>
        <taxon>Eubacteriales</taxon>
        <taxon>Clostridiaceae</taxon>
        <taxon>Clostridium</taxon>
    </lineage>
</organism>
<sequence length="151" mass="18155">MKIEIDIDENIEDLEVIIKCAVINDKVQKLERYLSDISQDKKQVIFYQKEKEYYFDVSRILFFETSENGIDAHTKDDIFNVRYKLYELEELLPAYFMRVSKSTILNTHEVYSITKNITSASKVEFHGTHKRVYVSRNYYKTLKYILQERKN</sequence>
<dbReference type="Gene3D" id="2.40.50.1020">
    <property type="entry name" value="LytTr DNA-binding domain"/>
    <property type="match status" value="1"/>
</dbReference>
<feature type="domain" description="HTH LytTR-type" evidence="1">
    <location>
        <begin position="53"/>
        <end position="148"/>
    </location>
</feature>
<dbReference type="PROSITE" id="PS50930">
    <property type="entry name" value="HTH_LYTTR"/>
    <property type="match status" value="1"/>
</dbReference>
<gene>
    <name evidence="2" type="ORF">CNEO_44297</name>
    <name evidence="3" type="ORF">CNEONATNEC25_01308</name>
</gene>
<dbReference type="RefSeq" id="WP_159115923.1">
    <property type="nucleotide sequence ID" value="NZ_CAKJVE010000004.1"/>
</dbReference>
<dbReference type="Pfam" id="PF04397">
    <property type="entry name" value="LytTR"/>
    <property type="match status" value="1"/>
</dbReference>
<evidence type="ECO:0000313" key="3">
    <source>
        <dbReference type="EMBL" id="VCT83711.1"/>
    </source>
</evidence>
<dbReference type="InterPro" id="IPR046947">
    <property type="entry name" value="LytR-like"/>
</dbReference>
<accession>A0A650M782</accession>
<dbReference type="InterPro" id="IPR007492">
    <property type="entry name" value="LytTR_DNA-bd_dom"/>
</dbReference>
<evidence type="ECO:0000313" key="4">
    <source>
        <dbReference type="Proteomes" id="UP000431451"/>
    </source>
</evidence>
<dbReference type="GO" id="GO:0000156">
    <property type="term" value="F:phosphorelay response regulator activity"/>
    <property type="evidence" value="ECO:0007669"/>
    <property type="project" value="InterPro"/>
</dbReference>
<dbReference type="SMART" id="SM00850">
    <property type="entry name" value="LytTR"/>
    <property type="match status" value="1"/>
</dbReference>
<proteinExistence type="predicted"/>
<reference evidence="2" key="2">
    <citation type="submission" date="2021-10" db="EMBL/GenBank/DDBJ databases">
        <authorList>
            <person name="Mesa V."/>
        </authorList>
    </citation>
    <scope>NUCLEOTIDE SEQUENCE</scope>
    <source>
        <strain evidence="2">CC3_PB</strain>
    </source>
</reference>
<protein>
    <submittedName>
        <fullName evidence="2 3">HTH-type transcriptional regulator</fullName>
    </submittedName>
</protein>
<dbReference type="GO" id="GO:0003677">
    <property type="term" value="F:DNA binding"/>
    <property type="evidence" value="ECO:0007669"/>
    <property type="project" value="InterPro"/>
</dbReference>
<name>A0A650M782_9CLOT</name>
<dbReference type="PANTHER" id="PTHR37299:SF4">
    <property type="entry name" value="TRANSCRIPTIONAL REGULATOR"/>
    <property type="match status" value="1"/>
</dbReference>
<reference evidence="3 4" key="1">
    <citation type="submission" date="2018-06" db="EMBL/GenBank/DDBJ databases">
        <authorList>
            <consortium name="IHU Genomes"/>
        </authorList>
    </citation>
    <scope>NUCLEOTIDE SEQUENCE [LARGE SCALE GENOMIC DNA]</scope>
    <source>
        <strain evidence="3 4">NEC25</strain>
    </source>
</reference>
<dbReference type="AlphaFoldDB" id="A0A650M782"/>
<dbReference type="EMBL" id="UWJD01000001">
    <property type="protein sequence ID" value="VCT83711.1"/>
    <property type="molecule type" value="Genomic_DNA"/>
</dbReference>
<dbReference type="EMBL" id="CAKJVE010000004">
    <property type="protein sequence ID" value="CAG9709605.1"/>
    <property type="molecule type" value="Genomic_DNA"/>
</dbReference>
<evidence type="ECO:0000313" key="2">
    <source>
        <dbReference type="EMBL" id="CAG9709605.1"/>
    </source>
</evidence>
<dbReference type="PANTHER" id="PTHR37299">
    <property type="entry name" value="TRANSCRIPTIONAL REGULATOR-RELATED"/>
    <property type="match status" value="1"/>
</dbReference>